<dbReference type="SUPFAM" id="SSF49879">
    <property type="entry name" value="SMAD/FHA domain"/>
    <property type="match status" value="1"/>
</dbReference>
<accession>A0A382V432</accession>
<sequence>MEEQLTCSNGHLYESSYDKCPYCPGEGADATVAEPATGETGGADKTEVMDNKMDKTAIHQESESKKGGQVSGRKLVGWLVSYTWNPQGEDYQLREGKTNIGADNSSDICVNDSEVSAHHCTLLYRSGKFRIKDEFSTNGTAINDKEIDEQTELKDGDLIKIGKTELKFRTT</sequence>
<dbReference type="CDD" id="cd00060">
    <property type="entry name" value="FHA"/>
    <property type="match status" value="1"/>
</dbReference>
<dbReference type="Gene3D" id="2.60.200.20">
    <property type="match status" value="1"/>
</dbReference>
<gene>
    <name evidence="2" type="ORF">METZ01_LOCUS394106</name>
</gene>
<feature type="domain" description="FHA" evidence="1">
    <location>
        <begin position="98"/>
        <end position="147"/>
    </location>
</feature>
<proteinExistence type="predicted"/>
<protein>
    <recommendedName>
        <fullName evidence="1">FHA domain-containing protein</fullName>
    </recommendedName>
</protein>
<dbReference type="InterPro" id="IPR008984">
    <property type="entry name" value="SMAD_FHA_dom_sf"/>
</dbReference>
<dbReference type="PANTHER" id="PTHR23308">
    <property type="entry name" value="NUCLEAR INHIBITOR OF PROTEIN PHOSPHATASE-1"/>
    <property type="match status" value="1"/>
</dbReference>
<dbReference type="InterPro" id="IPR050923">
    <property type="entry name" value="Cell_Proc_Reg/RNA_Proc"/>
</dbReference>
<dbReference type="EMBL" id="UINC01149034">
    <property type="protein sequence ID" value="SVD41252.1"/>
    <property type="molecule type" value="Genomic_DNA"/>
</dbReference>
<reference evidence="2" key="1">
    <citation type="submission" date="2018-05" db="EMBL/GenBank/DDBJ databases">
        <authorList>
            <person name="Lanie J.A."/>
            <person name="Ng W.-L."/>
            <person name="Kazmierczak K.M."/>
            <person name="Andrzejewski T.M."/>
            <person name="Davidsen T.M."/>
            <person name="Wayne K.J."/>
            <person name="Tettelin H."/>
            <person name="Glass J.I."/>
            <person name="Rusch D."/>
            <person name="Podicherti R."/>
            <person name="Tsui H.-C.T."/>
            <person name="Winkler M.E."/>
        </authorList>
    </citation>
    <scope>NUCLEOTIDE SEQUENCE</scope>
</reference>
<dbReference type="Pfam" id="PF00498">
    <property type="entry name" value="FHA"/>
    <property type="match status" value="1"/>
</dbReference>
<dbReference type="PROSITE" id="PS50006">
    <property type="entry name" value="FHA_DOMAIN"/>
    <property type="match status" value="1"/>
</dbReference>
<name>A0A382V432_9ZZZZ</name>
<evidence type="ECO:0000313" key="2">
    <source>
        <dbReference type="EMBL" id="SVD41252.1"/>
    </source>
</evidence>
<organism evidence="2">
    <name type="scientific">marine metagenome</name>
    <dbReference type="NCBI Taxonomy" id="408172"/>
    <lineage>
        <taxon>unclassified sequences</taxon>
        <taxon>metagenomes</taxon>
        <taxon>ecological metagenomes</taxon>
    </lineage>
</organism>
<evidence type="ECO:0000259" key="1">
    <source>
        <dbReference type="PROSITE" id="PS50006"/>
    </source>
</evidence>
<dbReference type="SMART" id="SM00240">
    <property type="entry name" value="FHA"/>
    <property type="match status" value="1"/>
</dbReference>
<dbReference type="AlphaFoldDB" id="A0A382V432"/>
<dbReference type="InterPro" id="IPR000253">
    <property type="entry name" value="FHA_dom"/>
</dbReference>